<evidence type="ECO:0000256" key="2">
    <source>
        <dbReference type="SAM" id="Phobius"/>
    </source>
</evidence>
<accession>A0A7W7MMP8</accession>
<dbReference type="SUPFAM" id="SSF53955">
    <property type="entry name" value="Lysozyme-like"/>
    <property type="match status" value="1"/>
</dbReference>
<proteinExistence type="predicted"/>
<keyword evidence="2" id="KW-0472">Membrane</keyword>
<feature type="transmembrane region" description="Helical" evidence="2">
    <location>
        <begin position="12"/>
        <end position="29"/>
    </location>
</feature>
<evidence type="ECO:0000313" key="4">
    <source>
        <dbReference type="Proteomes" id="UP000578112"/>
    </source>
</evidence>
<evidence type="ECO:0000313" key="3">
    <source>
        <dbReference type="EMBL" id="MBB4759877.1"/>
    </source>
</evidence>
<protein>
    <recommendedName>
        <fullName evidence="5">Lytic transglycosylase domain-containing protein</fullName>
    </recommendedName>
</protein>
<dbReference type="EMBL" id="JACHNH010000001">
    <property type="protein sequence ID" value="MBB4759877.1"/>
    <property type="molecule type" value="Genomic_DNA"/>
</dbReference>
<keyword evidence="4" id="KW-1185">Reference proteome</keyword>
<evidence type="ECO:0008006" key="5">
    <source>
        <dbReference type="Google" id="ProtNLM"/>
    </source>
</evidence>
<comment type="caution">
    <text evidence="3">The sequence shown here is derived from an EMBL/GenBank/DDBJ whole genome shotgun (WGS) entry which is preliminary data.</text>
</comment>
<dbReference type="RefSeq" id="WP_184989185.1">
    <property type="nucleotide sequence ID" value="NZ_BOMK01000029.1"/>
</dbReference>
<dbReference type="AlphaFoldDB" id="A0A7W7MMP8"/>
<dbReference type="InterPro" id="IPR023346">
    <property type="entry name" value="Lysozyme-like_dom_sf"/>
</dbReference>
<sequence>MNRLWSRVGIRVASVGLLVAGVIGGVYLGKDQQVQAQNAQVGLIAQADVDDLQLLKERHGQHAAARAYQREAEGEAATKAAAEAKAAAGKARALEKKVIEKKAAEKKAAEDEKDDGGATVPYTGPIPDSCEEYSGNRATGCALMLDEGFAIKEFPCLDKLWKKESGWNHRASNSSSGAYGIPQALPGSKMASEGEDWKTSPKTQILWGLGYIKGRYGSPCGAWGHSQDVGWY</sequence>
<feature type="region of interest" description="Disordered" evidence="1">
    <location>
        <begin position="104"/>
        <end position="126"/>
    </location>
</feature>
<name>A0A7W7MMP8_9ACTN</name>
<gene>
    <name evidence="3" type="ORF">BJ971_000433</name>
</gene>
<reference evidence="3 4" key="1">
    <citation type="submission" date="2020-08" db="EMBL/GenBank/DDBJ databases">
        <title>Sequencing the genomes of 1000 actinobacteria strains.</title>
        <authorList>
            <person name="Klenk H.-P."/>
        </authorList>
    </citation>
    <scope>NUCLEOTIDE SEQUENCE [LARGE SCALE GENOMIC DNA]</scope>
    <source>
        <strain evidence="3 4">DSM 43149</strain>
    </source>
</reference>
<keyword evidence="2" id="KW-0812">Transmembrane</keyword>
<keyword evidence="2" id="KW-1133">Transmembrane helix</keyword>
<dbReference type="Proteomes" id="UP000578112">
    <property type="component" value="Unassembled WGS sequence"/>
</dbReference>
<evidence type="ECO:0000256" key="1">
    <source>
        <dbReference type="SAM" id="MobiDB-lite"/>
    </source>
</evidence>
<organism evidence="3 4">
    <name type="scientific">Actinoplanes digitatis</name>
    <dbReference type="NCBI Taxonomy" id="1868"/>
    <lineage>
        <taxon>Bacteria</taxon>
        <taxon>Bacillati</taxon>
        <taxon>Actinomycetota</taxon>
        <taxon>Actinomycetes</taxon>
        <taxon>Micromonosporales</taxon>
        <taxon>Micromonosporaceae</taxon>
        <taxon>Actinoplanes</taxon>
    </lineage>
</organism>